<keyword evidence="2" id="KW-1185">Reference proteome</keyword>
<comment type="caution">
    <text evidence="1">The sequence shown here is derived from an EMBL/GenBank/DDBJ whole genome shotgun (WGS) entry which is preliminary data.</text>
</comment>
<dbReference type="AlphaFoldDB" id="A0ABD0Q8C4"/>
<gene>
    <name evidence="1" type="ORF">M9458_021481</name>
</gene>
<protein>
    <submittedName>
        <fullName evidence="1">Uncharacterized protein</fullName>
    </submittedName>
</protein>
<accession>A0ABD0Q8C4</accession>
<feature type="non-terminal residue" evidence="1">
    <location>
        <position position="104"/>
    </location>
</feature>
<reference evidence="1 2" key="1">
    <citation type="submission" date="2024-05" db="EMBL/GenBank/DDBJ databases">
        <title>Genome sequencing and assembly of Indian major carp, Cirrhinus mrigala (Hamilton, 1822).</title>
        <authorList>
            <person name="Mohindra V."/>
            <person name="Chowdhury L.M."/>
            <person name="Lal K."/>
            <person name="Jena J.K."/>
        </authorList>
    </citation>
    <scope>NUCLEOTIDE SEQUENCE [LARGE SCALE GENOMIC DNA]</scope>
    <source>
        <strain evidence="1">CM1030</strain>
        <tissue evidence="1">Blood</tissue>
    </source>
</reference>
<dbReference type="Proteomes" id="UP001529510">
    <property type="component" value="Unassembled WGS sequence"/>
</dbReference>
<feature type="non-terminal residue" evidence="1">
    <location>
        <position position="1"/>
    </location>
</feature>
<dbReference type="EMBL" id="JAMKFB020000010">
    <property type="protein sequence ID" value="KAL0182106.1"/>
    <property type="molecule type" value="Genomic_DNA"/>
</dbReference>
<evidence type="ECO:0000313" key="1">
    <source>
        <dbReference type="EMBL" id="KAL0182106.1"/>
    </source>
</evidence>
<evidence type="ECO:0000313" key="2">
    <source>
        <dbReference type="Proteomes" id="UP001529510"/>
    </source>
</evidence>
<organism evidence="1 2">
    <name type="scientific">Cirrhinus mrigala</name>
    <name type="common">Mrigala</name>
    <dbReference type="NCBI Taxonomy" id="683832"/>
    <lineage>
        <taxon>Eukaryota</taxon>
        <taxon>Metazoa</taxon>
        <taxon>Chordata</taxon>
        <taxon>Craniata</taxon>
        <taxon>Vertebrata</taxon>
        <taxon>Euteleostomi</taxon>
        <taxon>Actinopterygii</taxon>
        <taxon>Neopterygii</taxon>
        <taxon>Teleostei</taxon>
        <taxon>Ostariophysi</taxon>
        <taxon>Cypriniformes</taxon>
        <taxon>Cyprinidae</taxon>
        <taxon>Labeoninae</taxon>
        <taxon>Labeonini</taxon>
        <taxon>Cirrhinus</taxon>
    </lineage>
</organism>
<name>A0ABD0Q8C4_CIRMR</name>
<sequence length="104" mass="12183">TYPEAKNKYPNVVDAVHRLGRRGDNIKPRAIIMQFTSRVIRDALWKAAKKSQFLKDNNLRFAEDLTALDRERRKSLWPKVREARAVGKTAYYIGVRSLKEQRLL</sequence>
<proteinExistence type="predicted"/>